<feature type="compositionally biased region" description="Polar residues" evidence="2">
    <location>
        <begin position="165"/>
        <end position="184"/>
    </location>
</feature>
<evidence type="ECO:0000313" key="5">
    <source>
        <dbReference type="Proteomes" id="UP000476411"/>
    </source>
</evidence>
<dbReference type="PROSITE" id="PS51123">
    <property type="entry name" value="OMPA_2"/>
    <property type="match status" value="1"/>
</dbReference>
<proteinExistence type="predicted"/>
<dbReference type="CDD" id="cd07185">
    <property type="entry name" value="OmpA_C-like"/>
    <property type="match status" value="1"/>
</dbReference>
<dbReference type="Proteomes" id="UP000476411">
    <property type="component" value="Chromosome"/>
</dbReference>
<sequence>MFKKYSIVLLLIILTQCLYAQQKIVVYFPFASAGLSQTAKQTLRSVSPQHFNTLLSGHTDTVGGVAYNNSLAAARIKAVAAYLKQLYPGIKFTTHNQGELSPVDHTDSLNRCVVISLEARIGAPAAIVEKTSSGNSATTRLTADPQPLAGTSAPAESIRRLPEKFSNTSGESSSGDNRRPSTTFPAKRPTAMADIKAKADSLQLASIPTEKLDIPNLLFVSDKAILEPSSVYEVERIAKRLLQNFPSHRFEIRGHVNYPTYIIMGPNSAPFKLSVDRAELVRQMLIDNGVPKEKITAMGVGNKELLYPDPKTREEKLKNMRVEVLIYQLNK</sequence>
<dbReference type="EMBL" id="CP048113">
    <property type="protein sequence ID" value="QHS59828.1"/>
    <property type="molecule type" value="Genomic_DNA"/>
</dbReference>
<dbReference type="SUPFAM" id="SSF103088">
    <property type="entry name" value="OmpA-like"/>
    <property type="match status" value="2"/>
</dbReference>
<dbReference type="Pfam" id="PF00691">
    <property type="entry name" value="OmpA"/>
    <property type="match status" value="2"/>
</dbReference>
<name>A0A6B9ZBY2_9BACT</name>
<feature type="compositionally biased region" description="Polar residues" evidence="2">
    <location>
        <begin position="132"/>
        <end position="141"/>
    </location>
</feature>
<keyword evidence="5" id="KW-1185">Reference proteome</keyword>
<gene>
    <name evidence="4" type="ORF">GWR21_09560</name>
</gene>
<evidence type="ECO:0000256" key="1">
    <source>
        <dbReference type="PROSITE-ProRule" id="PRU00473"/>
    </source>
</evidence>
<keyword evidence="1" id="KW-0472">Membrane</keyword>
<dbReference type="AlphaFoldDB" id="A0A6B9ZBY2"/>
<accession>A0A6B9ZBY2</accession>
<evidence type="ECO:0000256" key="2">
    <source>
        <dbReference type="SAM" id="MobiDB-lite"/>
    </source>
</evidence>
<organism evidence="4 5">
    <name type="scientific">Chitinophaga agri</name>
    <dbReference type="NCBI Taxonomy" id="2703787"/>
    <lineage>
        <taxon>Bacteria</taxon>
        <taxon>Pseudomonadati</taxon>
        <taxon>Bacteroidota</taxon>
        <taxon>Chitinophagia</taxon>
        <taxon>Chitinophagales</taxon>
        <taxon>Chitinophagaceae</taxon>
        <taxon>Chitinophaga</taxon>
    </lineage>
</organism>
<dbReference type="InterPro" id="IPR006665">
    <property type="entry name" value="OmpA-like"/>
</dbReference>
<protein>
    <submittedName>
        <fullName evidence="4">OmpA family protein</fullName>
    </submittedName>
</protein>
<dbReference type="PANTHER" id="PTHR30329">
    <property type="entry name" value="STATOR ELEMENT OF FLAGELLAR MOTOR COMPLEX"/>
    <property type="match status" value="1"/>
</dbReference>
<dbReference type="PANTHER" id="PTHR30329:SF21">
    <property type="entry name" value="LIPOPROTEIN YIAD-RELATED"/>
    <property type="match status" value="1"/>
</dbReference>
<reference evidence="4 5" key="1">
    <citation type="submission" date="2020-01" db="EMBL/GenBank/DDBJ databases">
        <title>Complete genome sequence of Chitinophaga sp. H33E-04 isolated from quinoa roots.</title>
        <authorList>
            <person name="Weon H.-Y."/>
            <person name="Lee S.A."/>
        </authorList>
    </citation>
    <scope>NUCLEOTIDE SEQUENCE [LARGE SCALE GENOMIC DNA]</scope>
    <source>
        <strain evidence="4 5">H33E-04</strain>
    </source>
</reference>
<feature type="region of interest" description="Disordered" evidence="2">
    <location>
        <begin position="132"/>
        <end position="189"/>
    </location>
</feature>
<feature type="domain" description="OmpA-like" evidence="3">
    <location>
        <begin position="208"/>
        <end position="330"/>
    </location>
</feature>
<dbReference type="InterPro" id="IPR050330">
    <property type="entry name" value="Bact_OuterMem_StrucFunc"/>
</dbReference>
<dbReference type="GO" id="GO:0016020">
    <property type="term" value="C:membrane"/>
    <property type="evidence" value="ECO:0007669"/>
    <property type="project" value="UniProtKB-UniRule"/>
</dbReference>
<dbReference type="InterPro" id="IPR036737">
    <property type="entry name" value="OmpA-like_sf"/>
</dbReference>
<dbReference type="Gene3D" id="3.30.1330.60">
    <property type="entry name" value="OmpA-like domain"/>
    <property type="match status" value="2"/>
</dbReference>
<evidence type="ECO:0000259" key="3">
    <source>
        <dbReference type="PROSITE" id="PS51123"/>
    </source>
</evidence>
<dbReference type="KEGG" id="chih:GWR21_09560"/>
<evidence type="ECO:0000313" key="4">
    <source>
        <dbReference type="EMBL" id="QHS59828.1"/>
    </source>
</evidence>